<dbReference type="RefSeq" id="XP_001470721.1">
    <property type="nucleotide sequence ID" value="XM_001470671.1"/>
</dbReference>
<dbReference type="Gene3D" id="3.20.20.100">
    <property type="entry name" value="NADP-dependent oxidoreductase domain"/>
    <property type="match status" value="1"/>
</dbReference>
<dbReference type="InterPro" id="IPR018170">
    <property type="entry name" value="Aldo/ket_reductase_CS"/>
</dbReference>
<dbReference type="PROSITE" id="PS00798">
    <property type="entry name" value="ALDOKETO_REDUCTASE_1"/>
    <property type="match status" value="1"/>
</dbReference>
<dbReference type="AlphaFoldDB" id="A4VET6"/>
<keyword evidence="3" id="KW-0560">Oxidoreductase</keyword>
<organism evidence="8 9">
    <name type="scientific">Tetrahymena thermophila (strain SB210)</name>
    <dbReference type="NCBI Taxonomy" id="312017"/>
    <lineage>
        <taxon>Eukaryota</taxon>
        <taxon>Sar</taxon>
        <taxon>Alveolata</taxon>
        <taxon>Ciliophora</taxon>
        <taxon>Intramacronucleata</taxon>
        <taxon>Oligohymenophorea</taxon>
        <taxon>Hymenostomatida</taxon>
        <taxon>Tetrahymenina</taxon>
        <taxon>Tetrahymenidae</taxon>
        <taxon>Tetrahymena</taxon>
    </lineage>
</organism>
<dbReference type="FunFam" id="3.20.20.100:FF:000002">
    <property type="entry name" value="2,5-diketo-D-gluconic acid reductase A"/>
    <property type="match status" value="1"/>
</dbReference>
<dbReference type="HOGENOM" id="CLU_023205_0_0_1"/>
<dbReference type="InterPro" id="IPR036812">
    <property type="entry name" value="NAD(P)_OxRdtase_dom_sf"/>
</dbReference>
<dbReference type="OrthoDB" id="416253at2759"/>
<dbReference type="PRINTS" id="PR00069">
    <property type="entry name" value="ALDKETRDTASE"/>
</dbReference>
<dbReference type="Pfam" id="PF00248">
    <property type="entry name" value="Aldo_ket_red"/>
    <property type="match status" value="1"/>
</dbReference>
<dbReference type="eggNOG" id="KOG1577">
    <property type="taxonomic scope" value="Eukaryota"/>
</dbReference>
<proteinExistence type="inferred from homology"/>
<keyword evidence="2" id="KW-0521">NADP</keyword>
<dbReference type="PIRSF" id="PIRSF000097">
    <property type="entry name" value="AKR"/>
    <property type="match status" value="1"/>
</dbReference>
<feature type="site" description="Lowers pKa of active site Tyr" evidence="6">
    <location>
        <position position="84"/>
    </location>
</feature>
<dbReference type="Proteomes" id="UP000009168">
    <property type="component" value="Unassembled WGS sequence"/>
</dbReference>
<sequence length="297" mass="34212">MKTTKLAQTVLLSDGNKIPIIGLGTFLTTNKDQMTDLIRTALNVGYRHFDTAKVYENEVYIGEAFQQIFSEGVYKREDIFLVSKIMSNKNEVVSDVIRQTLKDLQVEYLDLLYLHWSFTPPSDQLEWNHKPVHQVWAELEEVQKKGQTKSLGVSNFNVQGLVDLLSYAKIKPVSLQVELHVFLQQNRLIEFCKRANIHVTAYSPLARYTEVINNQVLNNIAKKYGVPVTQILLAFLIQQGISVIPKTEKSFRLKENFDAINITLEQNDVEELKKLDINHRTIQPATFQPFQFIPIFD</sequence>
<evidence type="ECO:0000256" key="2">
    <source>
        <dbReference type="ARBA" id="ARBA00022857"/>
    </source>
</evidence>
<dbReference type="PANTHER" id="PTHR43827:SF3">
    <property type="entry name" value="NADP-DEPENDENT OXIDOREDUCTASE DOMAIN-CONTAINING PROTEIN"/>
    <property type="match status" value="1"/>
</dbReference>
<dbReference type="SUPFAM" id="SSF51430">
    <property type="entry name" value="NAD(P)-linked oxidoreductase"/>
    <property type="match status" value="1"/>
</dbReference>
<protein>
    <submittedName>
        <fullName evidence="8">Aldo/keto reductase family oxidoreductase</fullName>
    </submittedName>
</protein>
<dbReference type="GO" id="GO:0016616">
    <property type="term" value="F:oxidoreductase activity, acting on the CH-OH group of donors, NAD or NADP as acceptor"/>
    <property type="evidence" value="ECO:0007669"/>
    <property type="project" value="UniProtKB-ARBA"/>
</dbReference>
<dbReference type="OMA" id="WNNYHAK"/>
<dbReference type="CDD" id="cd19071">
    <property type="entry name" value="AKR_AKR1-5-like"/>
    <property type="match status" value="1"/>
</dbReference>
<evidence type="ECO:0000313" key="8">
    <source>
        <dbReference type="EMBL" id="EDK32049.1"/>
    </source>
</evidence>
<dbReference type="InterPro" id="IPR023210">
    <property type="entry name" value="NADP_OxRdtase_dom"/>
</dbReference>
<dbReference type="PANTHER" id="PTHR43827">
    <property type="entry name" value="2,5-DIKETO-D-GLUCONIC ACID REDUCTASE"/>
    <property type="match status" value="1"/>
</dbReference>
<accession>A4VET6</accession>
<evidence type="ECO:0000256" key="1">
    <source>
        <dbReference type="ARBA" id="ARBA00007905"/>
    </source>
</evidence>
<reference evidence="9" key="1">
    <citation type="journal article" date="2006" name="PLoS Biol.">
        <title>Macronuclear genome sequence of the ciliate Tetrahymena thermophila, a model eukaryote.</title>
        <authorList>
            <person name="Eisen J.A."/>
            <person name="Coyne R.S."/>
            <person name="Wu M."/>
            <person name="Wu D."/>
            <person name="Thiagarajan M."/>
            <person name="Wortman J.R."/>
            <person name="Badger J.H."/>
            <person name="Ren Q."/>
            <person name="Amedeo P."/>
            <person name="Jones K.M."/>
            <person name="Tallon L.J."/>
            <person name="Delcher A.L."/>
            <person name="Salzberg S.L."/>
            <person name="Silva J.C."/>
            <person name="Haas B.J."/>
            <person name="Majoros W.H."/>
            <person name="Farzad M."/>
            <person name="Carlton J.M."/>
            <person name="Smith R.K. Jr."/>
            <person name="Garg J."/>
            <person name="Pearlman R.E."/>
            <person name="Karrer K.M."/>
            <person name="Sun L."/>
            <person name="Manning G."/>
            <person name="Elde N.C."/>
            <person name="Turkewitz A.P."/>
            <person name="Asai D.J."/>
            <person name="Wilkes D.E."/>
            <person name="Wang Y."/>
            <person name="Cai H."/>
            <person name="Collins K."/>
            <person name="Stewart B.A."/>
            <person name="Lee S.R."/>
            <person name="Wilamowska K."/>
            <person name="Weinberg Z."/>
            <person name="Ruzzo W.L."/>
            <person name="Wloga D."/>
            <person name="Gaertig J."/>
            <person name="Frankel J."/>
            <person name="Tsao C.-C."/>
            <person name="Gorovsky M.A."/>
            <person name="Keeling P.J."/>
            <person name="Waller R.F."/>
            <person name="Patron N.J."/>
            <person name="Cherry J.M."/>
            <person name="Stover N.A."/>
            <person name="Krieger C.J."/>
            <person name="del Toro C."/>
            <person name="Ryder H.F."/>
            <person name="Williamson S.C."/>
            <person name="Barbeau R.A."/>
            <person name="Hamilton E.P."/>
            <person name="Orias E."/>
        </authorList>
    </citation>
    <scope>NUCLEOTIDE SEQUENCE [LARGE SCALE GENOMIC DNA]</scope>
    <source>
        <strain evidence="9">SB210</strain>
    </source>
</reference>
<dbReference type="GeneID" id="7835101"/>
<feature type="domain" description="NADP-dependent oxidoreductase" evidence="7">
    <location>
        <begin position="21"/>
        <end position="276"/>
    </location>
</feature>
<dbReference type="InParanoid" id="A4VET6"/>
<name>A4VET6_TETTS</name>
<evidence type="ECO:0000256" key="3">
    <source>
        <dbReference type="ARBA" id="ARBA00023002"/>
    </source>
</evidence>
<evidence type="ECO:0000256" key="4">
    <source>
        <dbReference type="PIRSR" id="PIRSR000097-1"/>
    </source>
</evidence>
<dbReference type="KEGG" id="tet:TTHERM_00058259"/>
<evidence type="ECO:0000256" key="5">
    <source>
        <dbReference type="PIRSR" id="PIRSR000097-2"/>
    </source>
</evidence>
<evidence type="ECO:0000313" key="9">
    <source>
        <dbReference type="Proteomes" id="UP000009168"/>
    </source>
</evidence>
<feature type="active site" description="Proton donor" evidence="4">
    <location>
        <position position="55"/>
    </location>
</feature>
<feature type="binding site" evidence="5">
    <location>
        <position position="115"/>
    </location>
    <ligand>
        <name>substrate</name>
    </ligand>
</feature>
<gene>
    <name evidence="8" type="ORF">TTHERM_00058259</name>
</gene>
<evidence type="ECO:0000256" key="6">
    <source>
        <dbReference type="PIRSR" id="PIRSR000097-3"/>
    </source>
</evidence>
<dbReference type="PROSITE" id="PS00062">
    <property type="entry name" value="ALDOKETO_REDUCTASE_2"/>
    <property type="match status" value="1"/>
</dbReference>
<evidence type="ECO:0000259" key="7">
    <source>
        <dbReference type="Pfam" id="PF00248"/>
    </source>
</evidence>
<dbReference type="EMBL" id="GG662853">
    <property type="protein sequence ID" value="EDK32049.1"/>
    <property type="molecule type" value="Genomic_DNA"/>
</dbReference>
<keyword evidence="9" id="KW-1185">Reference proteome</keyword>
<dbReference type="STRING" id="312017.A4VET6"/>
<comment type="similarity">
    <text evidence="1">Belongs to the aldo/keto reductase family.</text>
</comment>
<dbReference type="InterPro" id="IPR020471">
    <property type="entry name" value="AKR"/>
</dbReference>